<keyword evidence="1" id="KW-0863">Zinc-finger</keyword>
<keyword evidence="5" id="KW-1185">Reference proteome</keyword>
<evidence type="ECO:0000256" key="1">
    <source>
        <dbReference type="PROSITE-ProRule" id="PRU00042"/>
    </source>
</evidence>
<gene>
    <name evidence="4" type="ORF">BLA29_013507</name>
</gene>
<evidence type="ECO:0000313" key="4">
    <source>
        <dbReference type="EMBL" id="OTF79894.1"/>
    </source>
</evidence>
<dbReference type="GO" id="GO:0008270">
    <property type="term" value="F:zinc ion binding"/>
    <property type="evidence" value="ECO:0007669"/>
    <property type="project" value="UniProtKB-KW"/>
</dbReference>
<organism evidence="4 5">
    <name type="scientific">Euroglyphus maynei</name>
    <name type="common">Mayne's house dust mite</name>
    <dbReference type="NCBI Taxonomy" id="6958"/>
    <lineage>
        <taxon>Eukaryota</taxon>
        <taxon>Metazoa</taxon>
        <taxon>Ecdysozoa</taxon>
        <taxon>Arthropoda</taxon>
        <taxon>Chelicerata</taxon>
        <taxon>Arachnida</taxon>
        <taxon>Acari</taxon>
        <taxon>Acariformes</taxon>
        <taxon>Sarcoptiformes</taxon>
        <taxon>Astigmata</taxon>
        <taxon>Psoroptidia</taxon>
        <taxon>Analgoidea</taxon>
        <taxon>Pyroglyphidae</taxon>
        <taxon>Pyroglyphinae</taxon>
        <taxon>Euroglyphus</taxon>
    </lineage>
</organism>
<sequence length="125" mass="13804">MTVGIVNQQINPIQHQQQQISQPITQSILTFTCQLCNKIYLDETSFKKHFEIIHQQHRQQDSSLSSSTTSSNATNSSTGSSTMALATTTTTAMTTAITLWPCSICSIVFANEYSKFSITKILPVV</sequence>
<reference evidence="4 5" key="1">
    <citation type="submission" date="2017-03" db="EMBL/GenBank/DDBJ databases">
        <title>Genome Survey of Euroglyphus maynei.</title>
        <authorList>
            <person name="Arlian L.G."/>
            <person name="Morgan M.S."/>
            <person name="Rider S.D."/>
        </authorList>
    </citation>
    <scope>NUCLEOTIDE SEQUENCE [LARGE SCALE GENOMIC DNA]</scope>
    <source>
        <strain evidence="4">Arlian Lab</strain>
        <tissue evidence="4">Whole body</tissue>
    </source>
</reference>
<dbReference type="AlphaFoldDB" id="A0A1Y3BIQ3"/>
<feature type="domain" description="C2H2-type" evidence="3">
    <location>
        <begin position="31"/>
        <end position="59"/>
    </location>
</feature>
<feature type="region of interest" description="Disordered" evidence="2">
    <location>
        <begin position="61"/>
        <end position="81"/>
    </location>
</feature>
<accession>A0A1Y3BIQ3</accession>
<keyword evidence="1" id="KW-0479">Metal-binding</keyword>
<feature type="compositionally biased region" description="Low complexity" evidence="2">
    <location>
        <begin position="62"/>
        <end position="81"/>
    </location>
</feature>
<comment type="caution">
    <text evidence="4">The sequence shown here is derived from an EMBL/GenBank/DDBJ whole genome shotgun (WGS) entry which is preliminary data.</text>
</comment>
<evidence type="ECO:0000256" key="2">
    <source>
        <dbReference type="SAM" id="MobiDB-lite"/>
    </source>
</evidence>
<keyword evidence="1" id="KW-0862">Zinc</keyword>
<dbReference type="InterPro" id="IPR013087">
    <property type="entry name" value="Znf_C2H2_type"/>
</dbReference>
<name>A0A1Y3BIQ3_EURMA</name>
<evidence type="ECO:0000259" key="3">
    <source>
        <dbReference type="PROSITE" id="PS50157"/>
    </source>
</evidence>
<dbReference type="PROSITE" id="PS00028">
    <property type="entry name" value="ZINC_FINGER_C2H2_1"/>
    <property type="match status" value="1"/>
</dbReference>
<dbReference type="Pfam" id="PF12874">
    <property type="entry name" value="zf-met"/>
    <property type="match status" value="1"/>
</dbReference>
<dbReference type="PROSITE" id="PS50157">
    <property type="entry name" value="ZINC_FINGER_C2H2_2"/>
    <property type="match status" value="1"/>
</dbReference>
<protein>
    <recommendedName>
        <fullName evidence="3">C2H2-type domain-containing protein</fullName>
    </recommendedName>
</protein>
<dbReference type="Proteomes" id="UP000194236">
    <property type="component" value="Unassembled WGS sequence"/>
</dbReference>
<proteinExistence type="predicted"/>
<dbReference type="EMBL" id="MUJZ01020878">
    <property type="protein sequence ID" value="OTF79894.1"/>
    <property type="molecule type" value="Genomic_DNA"/>
</dbReference>
<evidence type="ECO:0000313" key="5">
    <source>
        <dbReference type="Proteomes" id="UP000194236"/>
    </source>
</evidence>